<evidence type="ECO:0000313" key="2">
    <source>
        <dbReference type="Proteomes" id="UP001219525"/>
    </source>
</evidence>
<gene>
    <name evidence="1" type="ORF">GGX14DRAFT_362399</name>
</gene>
<protein>
    <submittedName>
        <fullName evidence="1">Uncharacterized protein</fullName>
    </submittedName>
</protein>
<organism evidence="1 2">
    <name type="scientific">Mycena pura</name>
    <dbReference type="NCBI Taxonomy" id="153505"/>
    <lineage>
        <taxon>Eukaryota</taxon>
        <taxon>Fungi</taxon>
        <taxon>Dikarya</taxon>
        <taxon>Basidiomycota</taxon>
        <taxon>Agaricomycotina</taxon>
        <taxon>Agaricomycetes</taxon>
        <taxon>Agaricomycetidae</taxon>
        <taxon>Agaricales</taxon>
        <taxon>Marasmiineae</taxon>
        <taxon>Mycenaceae</taxon>
        <taxon>Mycena</taxon>
    </lineage>
</organism>
<name>A0AAD6VG48_9AGAR</name>
<sequence>MLSVITIYSKGGGKAGAHAFIPEADTIGSISFVLAQTYKHAGGRTFRRIHSNASMIGISRFAHLPSGSVLLRVADKVVLKGNFAELSSGTTSKFKELISEKKELLWAATVLNTVQRRGAENVNIVDMDGDDDADE</sequence>
<keyword evidence="2" id="KW-1185">Reference proteome</keyword>
<reference evidence="1" key="1">
    <citation type="submission" date="2023-03" db="EMBL/GenBank/DDBJ databases">
        <title>Massive genome expansion in bonnet fungi (Mycena s.s.) driven by repeated elements and novel gene families across ecological guilds.</title>
        <authorList>
            <consortium name="Lawrence Berkeley National Laboratory"/>
            <person name="Harder C.B."/>
            <person name="Miyauchi S."/>
            <person name="Viragh M."/>
            <person name="Kuo A."/>
            <person name="Thoen E."/>
            <person name="Andreopoulos B."/>
            <person name="Lu D."/>
            <person name="Skrede I."/>
            <person name="Drula E."/>
            <person name="Henrissat B."/>
            <person name="Morin E."/>
            <person name="Kohler A."/>
            <person name="Barry K."/>
            <person name="LaButti K."/>
            <person name="Morin E."/>
            <person name="Salamov A."/>
            <person name="Lipzen A."/>
            <person name="Mereny Z."/>
            <person name="Hegedus B."/>
            <person name="Baldrian P."/>
            <person name="Stursova M."/>
            <person name="Weitz H."/>
            <person name="Taylor A."/>
            <person name="Grigoriev I.V."/>
            <person name="Nagy L.G."/>
            <person name="Martin F."/>
            <person name="Kauserud H."/>
        </authorList>
    </citation>
    <scope>NUCLEOTIDE SEQUENCE</scope>
    <source>
        <strain evidence="1">9144</strain>
    </source>
</reference>
<accession>A0AAD6VG48</accession>
<comment type="caution">
    <text evidence="1">The sequence shown here is derived from an EMBL/GenBank/DDBJ whole genome shotgun (WGS) entry which is preliminary data.</text>
</comment>
<evidence type="ECO:0000313" key="1">
    <source>
        <dbReference type="EMBL" id="KAJ7211697.1"/>
    </source>
</evidence>
<dbReference type="Proteomes" id="UP001219525">
    <property type="component" value="Unassembled WGS sequence"/>
</dbReference>
<proteinExistence type="predicted"/>
<dbReference type="AlphaFoldDB" id="A0AAD6VG48"/>
<dbReference type="EMBL" id="JARJCW010000025">
    <property type="protein sequence ID" value="KAJ7211697.1"/>
    <property type="molecule type" value="Genomic_DNA"/>
</dbReference>